<name>A0A0E9VBH8_ANGAN</name>
<protein>
    <submittedName>
        <fullName evidence="1">Uncharacterized protein</fullName>
    </submittedName>
</protein>
<evidence type="ECO:0000313" key="1">
    <source>
        <dbReference type="EMBL" id="JAH74805.1"/>
    </source>
</evidence>
<reference evidence="1" key="1">
    <citation type="submission" date="2014-11" db="EMBL/GenBank/DDBJ databases">
        <authorList>
            <person name="Amaro Gonzalez C."/>
        </authorList>
    </citation>
    <scope>NUCLEOTIDE SEQUENCE</scope>
</reference>
<proteinExistence type="predicted"/>
<organism evidence="1">
    <name type="scientific">Anguilla anguilla</name>
    <name type="common">European freshwater eel</name>
    <name type="synonym">Muraena anguilla</name>
    <dbReference type="NCBI Taxonomy" id="7936"/>
    <lineage>
        <taxon>Eukaryota</taxon>
        <taxon>Metazoa</taxon>
        <taxon>Chordata</taxon>
        <taxon>Craniata</taxon>
        <taxon>Vertebrata</taxon>
        <taxon>Euteleostomi</taxon>
        <taxon>Actinopterygii</taxon>
        <taxon>Neopterygii</taxon>
        <taxon>Teleostei</taxon>
        <taxon>Anguilliformes</taxon>
        <taxon>Anguillidae</taxon>
        <taxon>Anguilla</taxon>
    </lineage>
</organism>
<dbReference type="EMBL" id="GBXM01033772">
    <property type="protein sequence ID" value="JAH74805.1"/>
    <property type="molecule type" value="Transcribed_RNA"/>
</dbReference>
<sequence length="11" mass="1216">MSSSEKAIVHK</sequence>
<reference evidence="1" key="2">
    <citation type="journal article" date="2015" name="Fish Shellfish Immunol.">
        <title>Early steps in the European eel (Anguilla anguilla)-Vibrio vulnificus interaction in the gills: Role of the RtxA13 toxin.</title>
        <authorList>
            <person name="Callol A."/>
            <person name="Pajuelo D."/>
            <person name="Ebbesson L."/>
            <person name="Teles M."/>
            <person name="MacKenzie S."/>
            <person name="Amaro C."/>
        </authorList>
    </citation>
    <scope>NUCLEOTIDE SEQUENCE</scope>
</reference>
<accession>A0A0E9VBH8</accession>